<evidence type="ECO:0000313" key="6">
    <source>
        <dbReference type="Proteomes" id="UP000280861"/>
    </source>
</evidence>
<evidence type="ECO:0000256" key="3">
    <source>
        <dbReference type="SAM" id="SignalP"/>
    </source>
</evidence>
<organism evidence="5 6">
    <name type="scientific">Arthrobacter ulcerisalmonis</name>
    <dbReference type="NCBI Taxonomy" id="2483813"/>
    <lineage>
        <taxon>Bacteria</taxon>
        <taxon>Bacillati</taxon>
        <taxon>Actinomycetota</taxon>
        <taxon>Actinomycetes</taxon>
        <taxon>Micrococcales</taxon>
        <taxon>Micrococcaceae</taxon>
        <taxon>Arthrobacter</taxon>
    </lineage>
</organism>
<feature type="domain" description="Peptidase S1" evidence="4">
    <location>
        <begin position="44"/>
        <end position="253"/>
    </location>
</feature>
<sequence length="257" mass="25672">MKIARILGRTATTTAAAAMAVALLVPLPAHAAPASGGDTASPDIAGGATTTISAAPYAAQISFDATGTNVGCTGSQISESWVITAKHCNSTSLQSVRLGATYLQTGGTVKTVAARYASSTGDVLLLKLSSPYYGSYIGLSSSFPATGVAAKVYGWGDQTEGAGTMSYNFKTANVTVAGQGTDTYGGASVKTRSQSGHTLGGDSGGPLVVNGKLVGVLSTSSVLPTPNPSTFTSYFNDHASVARNLSWITSVSGVAGS</sequence>
<dbReference type="AlphaFoldDB" id="A0A3P5WT11"/>
<feature type="signal peptide" evidence="3">
    <location>
        <begin position="1"/>
        <end position="31"/>
    </location>
</feature>
<dbReference type="PANTHER" id="PTHR24276:SF91">
    <property type="entry name" value="AT26814P-RELATED"/>
    <property type="match status" value="1"/>
</dbReference>
<protein>
    <submittedName>
        <fullName evidence="5">Putative peptidase</fullName>
    </submittedName>
</protein>
<name>A0A3P5WT11_9MICC</name>
<dbReference type="InterPro" id="IPR001254">
    <property type="entry name" value="Trypsin_dom"/>
</dbReference>
<evidence type="ECO:0000256" key="2">
    <source>
        <dbReference type="ARBA" id="ARBA00023157"/>
    </source>
</evidence>
<dbReference type="InterPro" id="IPR050430">
    <property type="entry name" value="Peptidase_S1"/>
</dbReference>
<keyword evidence="2" id="KW-1015">Disulfide bond</keyword>
<keyword evidence="3" id="KW-0732">Signal</keyword>
<dbReference type="PANTHER" id="PTHR24276">
    <property type="entry name" value="POLYSERASE-RELATED"/>
    <property type="match status" value="1"/>
</dbReference>
<evidence type="ECO:0000313" key="5">
    <source>
        <dbReference type="EMBL" id="VDC22441.1"/>
    </source>
</evidence>
<reference evidence="5 6" key="1">
    <citation type="submission" date="2018-11" db="EMBL/GenBank/DDBJ databases">
        <authorList>
            <person name="Criscuolo A."/>
        </authorList>
    </citation>
    <scope>NUCLEOTIDE SEQUENCE [LARGE SCALE GENOMIC DNA]</scope>
    <source>
        <strain evidence="5">AT11b</strain>
    </source>
</reference>
<dbReference type="Gene3D" id="2.40.10.10">
    <property type="entry name" value="Trypsin-like serine proteases"/>
    <property type="match status" value="1"/>
</dbReference>
<dbReference type="PRINTS" id="PR00722">
    <property type="entry name" value="CHYMOTRYPSIN"/>
</dbReference>
<dbReference type="InterPro" id="IPR001314">
    <property type="entry name" value="Peptidase_S1A"/>
</dbReference>
<dbReference type="RefSeq" id="WP_238989031.1">
    <property type="nucleotide sequence ID" value="NZ_CBCRYA010000025.1"/>
</dbReference>
<gene>
    <name evidence="5" type="ORF">PSET11_00966</name>
</gene>
<dbReference type="Proteomes" id="UP000280861">
    <property type="component" value="Unassembled WGS sequence"/>
</dbReference>
<evidence type="ECO:0000256" key="1">
    <source>
        <dbReference type="ARBA" id="ARBA00007664"/>
    </source>
</evidence>
<dbReference type="GO" id="GO:0004252">
    <property type="term" value="F:serine-type endopeptidase activity"/>
    <property type="evidence" value="ECO:0007669"/>
    <property type="project" value="InterPro"/>
</dbReference>
<comment type="similarity">
    <text evidence="1">Belongs to the peptidase S1 family.</text>
</comment>
<evidence type="ECO:0000259" key="4">
    <source>
        <dbReference type="PROSITE" id="PS50240"/>
    </source>
</evidence>
<keyword evidence="6" id="KW-1185">Reference proteome</keyword>
<dbReference type="SMART" id="SM00020">
    <property type="entry name" value="Tryp_SPc"/>
    <property type="match status" value="1"/>
</dbReference>
<accession>A0A3P5WT11</accession>
<proteinExistence type="inferred from homology"/>
<dbReference type="InterPro" id="IPR009003">
    <property type="entry name" value="Peptidase_S1_PA"/>
</dbReference>
<dbReference type="InterPro" id="IPR043504">
    <property type="entry name" value="Peptidase_S1_PA_chymotrypsin"/>
</dbReference>
<dbReference type="PROSITE" id="PS50240">
    <property type="entry name" value="TRYPSIN_DOM"/>
    <property type="match status" value="1"/>
</dbReference>
<dbReference type="EMBL" id="UXAU01000015">
    <property type="protein sequence ID" value="VDC22441.1"/>
    <property type="molecule type" value="Genomic_DNA"/>
</dbReference>
<feature type="chain" id="PRO_5018328956" evidence="3">
    <location>
        <begin position="32"/>
        <end position="257"/>
    </location>
</feature>
<dbReference type="Pfam" id="PF00089">
    <property type="entry name" value="Trypsin"/>
    <property type="match status" value="1"/>
</dbReference>
<dbReference type="GO" id="GO:0006508">
    <property type="term" value="P:proteolysis"/>
    <property type="evidence" value="ECO:0007669"/>
    <property type="project" value="InterPro"/>
</dbReference>
<dbReference type="SUPFAM" id="SSF50494">
    <property type="entry name" value="Trypsin-like serine proteases"/>
    <property type="match status" value="1"/>
</dbReference>